<dbReference type="GO" id="GO:0005524">
    <property type="term" value="F:ATP binding"/>
    <property type="evidence" value="ECO:0007669"/>
    <property type="project" value="InterPro"/>
</dbReference>
<gene>
    <name evidence="2" type="ORF">RhiirC2_788589</name>
</gene>
<reference evidence="2 3" key="2">
    <citation type="submission" date="2017-10" db="EMBL/GenBank/DDBJ databases">
        <title>Extensive intraspecific genome diversity in a model arbuscular mycorrhizal fungus.</title>
        <authorList>
            <person name="Chen E.C.H."/>
            <person name="Morin E."/>
            <person name="Baudet D."/>
            <person name="Noel J."/>
            <person name="Ndikumana S."/>
            <person name="Charron P."/>
            <person name="St-Onge C."/>
            <person name="Giorgi J."/>
            <person name="Grigoriev I.V."/>
            <person name="Roux C."/>
            <person name="Martin F.M."/>
            <person name="Corradi N."/>
        </authorList>
    </citation>
    <scope>NUCLEOTIDE SEQUENCE [LARGE SCALE GENOMIC DNA]</scope>
    <source>
        <strain evidence="2 3">C2</strain>
    </source>
</reference>
<dbReference type="Pfam" id="PF07714">
    <property type="entry name" value="PK_Tyr_Ser-Thr"/>
    <property type="match status" value="2"/>
</dbReference>
<dbReference type="VEuPathDB" id="FungiDB:RhiirFUN_005065"/>
<evidence type="ECO:0000313" key="3">
    <source>
        <dbReference type="Proteomes" id="UP000233469"/>
    </source>
</evidence>
<dbReference type="GO" id="GO:0004674">
    <property type="term" value="F:protein serine/threonine kinase activity"/>
    <property type="evidence" value="ECO:0007669"/>
    <property type="project" value="TreeGrafter"/>
</dbReference>
<dbReference type="Gene3D" id="1.10.10.1010">
    <property type="entry name" value="Intein homing endonuclease, domain IV"/>
    <property type="match status" value="2"/>
</dbReference>
<evidence type="ECO:0000313" key="2">
    <source>
        <dbReference type="EMBL" id="PKK63652.1"/>
    </source>
</evidence>
<protein>
    <submittedName>
        <fullName evidence="2">Kinase-like protein</fullName>
    </submittedName>
</protein>
<dbReference type="AlphaFoldDB" id="A0A2N1MPU5"/>
<dbReference type="InterPro" id="IPR000719">
    <property type="entry name" value="Prot_kinase_dom"/>
</dbReference>
<comment type="caution">
    <text evidence="2">The sequence shown here is derived from an EMBL/GenBank/DDBJ whole genome shotgun (WGS) entry which is preliminary data.</text>
</comment>
<reference evidence="2 3" key="1">
    <citation type="submission" date="2016-04" db="EMBL/GenBank/DDBJ databases">
        <title>Genome analyses suggest a sexual origin of heterokaryosis in a supposedly ancient asexual fungus.</title>
        <authorList>
            <person name="Ropars J."/>
            <person name="Sedzielewska K."/>
            <person name="Noel J."/>
            <person name="Charron P."/>
            <person name="Farinelli L."/>
            <person name="Marton T."/>
            <person name="Kruger M."/>
            <person name="Pelin A."/>
            <person name="Brachmann A."/>
            <person name="Corradi N."/>
        </authorList>
    </citation>
    <scope>NUCLEOTIDE SEQUENCE [LARGE SCALE GENOMIC DNA]</scope>
    <source>
        <strain evidence="2 3">C2</strain>
    </source>
</reference>
<proteinExistence type="predicted"/>
<dbReference type="VEuPathDB" id="FungiDB:RhiirA1_540660"/>
<accession>A0A2N1MPU5</accession>
<dbReference type="Proteomes" id="UP000233469">
    <property type="component" value="Unassembled WGS sequence"/>
</dbReference>
<dbReference type="InterPro" id="IPR051681">
    <property type="entry name" value="Ser/Thr_Kinases-Pseudokinases"/>
</dbReference>
<organism evidence="2 3">
    <name type="scientific">Rhizophagus irregularis</name>
    <dbReference type="NCBI Taxonomy" id="588596"/>
    <lineage>
        <taxon>Eukaryota</taxon>
        <taxon>Fungi</taxon>
        <taxon>Fungi incertae sedis</taxon>
        <taxon>Mucoromycota</taxon>
        <taxon>Glomeromycotina</taxon>
        <taxon>Glomeromycetes</taxon>
        <taxon>Glomerales</taxon>
        <taxon>Glomeraceae</taxon>
        <taxon>Rhizophagus</taxon>
    </lineage>
</organism>
<name>A0A2N1MPU5_9GLOM</name>
<feature type="domain" description="Protein kinase" evidence="1">
    <location>
        <begin position="120"/>
        <end position="455"/>
    </location>
</feature>
<feature type="domain" description="Protein kinase" evidence="1">
    <location>
        <begin position="631"/>
        <end position="902"/>
    </location>
</feature>
<dbReference type="SUPFAM" id="SSF56112">
    <property type="entry name" value="Protein kinase-like (PK-like)"/>
    <property type="match status" value="2"/>
</dbReference>
<dbReference type="EMBL" id="LLXL01001602">
    <property type="protein sequence ID" value="PKK63652.1"/>
    <property type="molecule type" value="Genomic_DNA"/>
</dbReference>
<dbReference type="VEuPathDB" id="FungiDB:RhiirFUN_022664"/>
<dbReference type="InterPro" id="IPR001245">
    <property type="entry name" value="Ser-Thr/Tyr_kinase_cat_dom"/>
</dbReference>
<dbReference type="VEuPathDB" id="FungiDB:RhiirA1_466032"/>
<dbReference type="VEuPathDB" id="FungiDB:RhiirA1_542100"/>
<dbReference type="PROSITE" id="PS50011">
    <property type="entry name" value="PROTEIN_KINASE_DOM"/>
    <property type="match status" value="2"/>
</dbReference>
<dbReference type="PANTHER" id="PTHR44329">
    <property type="entry name" value="SERINE/THREONINE-PROTEIN KINASE TNNI3K-RELATED"/>
    <property type="match status" value="1"/>
</dbReference>
<evidence type="ECO:0000259" key="1">
    <source>
        <dbReference type="PROSITE" id="PS50011"/>
    </source>
</evidence>
<dbReference type="InterPro" id="IPR011009">
    <property type="entry name" value="Kinase-like_dom_sf"/>
</dbReference>
<sequence>MLVQKDICEKCKKVCNAIHFQRNFKNWTSGNNIIDEFIQDSQLSSHETYQLSKPLEWIPYNKFYDIKCISKSSNKVYRANWIDGYINEWNYANHNWERKDQNMFVILKNLNSQLSSHKTYQLLKPLEWIPYNKFYDIKCISKSNNKVCKANWIDGYIDKWDSVNQNWKRKNQDMIVILRSFNSSENVLLKFINEFIGFHEVYGITKDPETKNYIVAYSEECKKYKHVCNALHFQQNFNNWTSGNNDIDGFIQDIQLSDHNPETENYAMVLDFAEDGDLRNYLNKNHNKLYLNDKINYLLSIARGLADIHKNELIHRDLHIGNILRFKDLTCITDMGLCKPADYNPSENAKKSTYGILPYIAPEILRGQNYTKASDIYSFGIIMYEVISGLPPYHDVSHDHNLAIRICKGLRPRFYIKVPQLIVHLIKRCLDSNPLTRPEAEEIKKILNQWSNELFNKLKNHEIQIQIREAENINKNLAVSSAPSTSLGLSYKSRSEDIYTSRLLNFNNLPEPKNTVDYYDNQNDDIISMESSVLADESLTENEKSEAITILTKTYDDEKITFNEGTKRICENCNQECLATLFCELCVRNYLKANFSNWTSGNVDIDNLLQECQMKTLAPNRIPEWIPYDNLKNIKYLTKGGCSEIYTADWINGKYKEWDSKKQQLKRFGEHVVVLKILVNVENANQNWFDEAKSHLNMSNKWTEIVQCFGLTQDPSNGNYMLVMYEMDVDLRKYLQQNHNKLTWKERIQIAENIIFSLIRIHEENAIHRDLHSGNLLLKNFGLNISDLGFCGPADKPLKSIYGNLPYMAPEVIIGKVQTYKSDIYSVAMLMWEISSGKPPFINYEHNYDLAMNIVNGIRPKIVPGTPLEYKNLMKQCWDADPFKRPDVATLWKKIKEINLFYQNKSNESLTQPEVNNNLEWKSIENYTSSSTIFLNPEMQQKYLFKIINNCVCFVDILAFYSKSYDLSIPDNIDEFDKSGSQKNIRSYPKYLKGIQRMANIQNDYKGETMQQKVKKNNINVDDEDEIYYNNPNFHLEEQNEFELPDGN</sequence>
<keyword evidence="2" id="KW-0418">Kinase</keyword>
<dbReference type="VEuPathDB" id="FungiDB:FUN_021638"/>
<dbReference type="Gene3D" id="1.10.510.10">
    <property type="entry name" value="Transferase(Phosphotransferase) domain 1"/>
    <property type="match status" value="2"/>
</dbReference>
<dbReference type="VEuPathDB" id="FungiDB:FUN_003409"/>
<dbReference type="VEuPathDB" id="FungiDB:RhiirFUN_000065"/>
<dbReference type="VEuPathDB" id="FungiDB:FUN_020285"/>
<keyword evidence="2" id="KW-0808">Transferase</keyword>